<accession>A0ABZ2F781</accession>
<name>A0ABZ2F781_METCP</name>
<evidence type="ECO:0000313" key="1">
    <source>
        <dbReference type="EMBL" id="WWF02102.1"/>
    </source>
</evidence>
<dbReference type="RefSeq" id="WP_198322479.1">
    <property type="nucleotide sequence ID" value="NZ_CP104311.1"/>
</dbReference>
<organism evidence="1 2">
    <name type="scientific">Methylococcus capsulatus</name>
    <dbReference type="NCBI Taxonomy" id="414"/>
    <lineage>
        <taxon>Bacteria</taxon>
        <taxon>Pseudomonadati</taxon>
        <taxon>Pseudomonadota</taxon>
        <taxon>Gammaproteobacteria</taxon>
        <taxon>Methylococcales</taxon>
        <taxon>Methylococcaceae</taxon>
        <taxon>Methylococcus</taxon>
    </lineage>
</organism>
<dbReference type="EMBL" id="CP104311">
    <property type="protein sequence ID" value="WWF02102.1"/>
    <property type="molecule type" value="Genomic_DNA"/>
</dbReference>
<sequence length="82" mass="9495">MSEGVTMIFLAGWQGEHSTFLRDKLTVLRVYILACLEQGGQRDDAFEIKLGQYRKEFEFVLHNAKRQDGTRVTFMSIPIERA</sequence>
<proteinExistence type="predicted"/>
<evidence type="ECO:0000313" key="2">
    <source>
        <dbReference type="Proteomes" id="UP001359308"/>
    </source>
</evidence>
<reference evidence="1 2" key="1">
    <citation type="submission" date="2022-09" db="EMBL/GenBank/DDBJ databases">
        <authorList>
            <person name="Giprobiosintez L."/>
        </authorList>
    </citation>
    <scope>NUCLEOTIDE SEQUENCE [LARGE SCALE GENOMIC DNA]</scope>
    <source>
        <strain evidence="2">VKPM-B-12549 (GBS-15)</strain>
    </source>
</reference>
<gene>
    <name evidence="1" type="ORF">N4J17_00300</name>
</gene>
<dbReference type="Proteomes" id="UP001359308">
    <property type="component" value="Chromosome"/>
</dbReference>
<keyword evidence="2" id="KW-1185">Reference proteome</keyword>
<protein>
    <submittedName>
        <fullName evidence="1">Uncharacterized protein</fullName>
    </submittedName>
</protein>